<name>A0A382I7I1_9ZZZZ</name>
<accession>A0A382I7I1</accession>
<evidence type="ECO:0000313" key="2">
    <source>
        <dbReference type="EMBL" id="SVB95600.1"/>
    </source>
</evidence>
<sequence length="77" mass="9235">MNKANEPYSSKGGKNRKEGFSYKKTFPKSCYDRVEIKYSSHNKKYEGHRNYMVVGGGEQFTYWFGEFFRNIKIIIYR</sequence>
<feature type="region of interest" description="Disordered" evidence="1">
    <location>
        <begin position="1"/>
        <end position="21"/>
    </location>
</feature>
<evidence type="ECO:0000256" key="1">
    <source>
        <dbReference type="SAM" id="MobiDB-lite"/>
    </source>
</evidence>
<protein>
    <submittedName>
        <fullName evidence="2">Uncharacterized protein</fullName>
    </submittedName>
</protein>
<gene>
    <name evidence="2" type="ORF">METZ01_LOCUS248454</name>
</gene>
<proteinExistence type="predicted"/>
<dbReference type="AlphaFoldDB" id="A0A382I7I1"/>
<dbReference type="EMBL" id="UINC01065680">
    <property type="protein sequence ID" value="SVB95600.1"/>
    <property type="molecule type" value="Genomic_DNA"/>
</dbReference>
<organism evidence="2">
    <name type="scientific">marine metagenome</name>
    <dbReference type="NCBI Taxonomy" id="408172"/>
    <lineage>
        <taxon>unclassified sequences</taxon>
        <taxon>metagenomes</taxon>
        <taxon>ecological metagenomes</taxon>
    </lineage>
</organism>
<reference evidence="2" key="1">
    <citation type="submission" date="2018-05" db="EMBL/GenBank/DDBJ databases">
        <authorList>
            <person name="Lanie J.A."/>
            <person name="Ng W.-L."/>
            <person name="Kazmierczak K.M."/>
            <person name="Andrzejewski T.M."/>
            <person name="Davidsen T.M."/>
            <person name="Wayne K.J."/>
            <person name="Tettelin H."/>
            <person name="Glass J.I."/>
            <person name="Rusch D."/>
            <person name="Podicherti R."/>
            <person name="Tsui H.-C.T."/>
            <person name="Winkler M.E."/>
        </authorList>
    </citation>
    <scope>NUCLEOTIDE SEQUENCE</scope>
</reference>